<dbReference type="EMBL" id="PNBA02000010">
    <property type="protein sequence ID" value="KAG6409681.1"/>
    <property type="molecule type" value="Genomic_DNA"/>
</dbReference>
<organism evidence="2">
    <name type="scientific">Salvia splendens</name>
    <name type="common">Scarlet sage</name>
    <dbReference type="NCBI Taxonomy" id="180675"/>
    <lineage>
        <taxon>Eukaryota</taxon>
        <taxon>Viridiplantae</taxon>
        <taxon>Streptophyta</taxon>
        <taxon>Embryophyta</taxon>
        <taxon>Tracheophyta</taxon>
        <taxon>Spermatophyta</taxon>
        <taxon>Magnoliopsida</taxon>
        <taxon>eudicotyledons</taxon>
        <taxon>Gunneridae</taxon>
        <taxon>Pentapetalae</taxon>
        <taxon>asterids</taxon>
        <taxon>lamiids</taxon>
        <taxon>Lamiales</taxon>
        <taxon>Lamiaceae</taxon>
        <taxon>Nepetoideae</taxon>
        <taxon>Mentheae</taxon>
        <taxon>Salviinae</taxon>
        <taxon>Salvia</taxon>
        <taxon>Salvia subgen. Calosphace</taxon>
        <taxon>core Calosphace</taxon>
    </lineage>
</organism>
<dbReference type="AlphaFoldDB" id="A0A8X8XDN1"/>
<reference evidence="2" key="1">
    <citation type="submission" date="2018-01" db="EMBL/GenBank/DDBJ databases">
        <authorList>
            <person name="Mao J.F."/>
        </authorList>
    </citation>
    <scope>NUCLEOTIDE SEQUENCE</scope>
    <source>
        <strain evidence="2">Huo1</strain>
        <tissue evidence="2">Leaf</tissue>
    </source>
</reference>
<dbReference type="GO" id="GO:0004620">
    <property type="term" value="F:phospholipase activity"/>
    <property type="evidence" value="ECO:0007669"/>
    <property type="project" value="TreeGrafter"/>
</dbReference>
<gene>
    <name evidence="2" type="ORF">SASPL_127723</name>
</gene>
<dbReference type="PANTHER" id="PTHR32176:SF120">
    <property type="entry name" value="PATATIN"/>
    <property type="match status" value="1"/>
</dbReference>
<dbReference type="GO" id="GO:0047372">
    <property type="term" value="F:monoacylglycerol lipase activity"/>
    <property type="evidence" value="ECO:0007669"/>
    <property type="project" value="TreeGrafter"/>
</dbReference>
<dbReference type="Proteomes" id="UP000298416">
    <property type="component" value="Unassembled WGS sequence"/>
</dbReference>
<dbReference type="Gene3D" id="3.40.1090.10">
    <property type="entry name" value="Cytosolic phospholipase A2 catalytic domain"/>
    <property type="match status" value="1"/>
</dbReference>
<sequence>MSRSSSCLKKMHQSTIFNGGGVIPAKSLRFLESQLQKLDGQDARIADYFDVIAGTSTRRADVGGSARSNKRSGEQKRRFLPDSASGMRKAAGDIAEHGLCEARDGKNGVEMGQDALGQLVNLQTGNFDPVADGGTNHDVLIKFTKMLSDEQKFRQSKSQHKN</sequence>
<comment type="caution">
    <text evidence="2">The sequence shown here is derived from an EMBL/GenBank/DDBJ whole genome shotgun (WGS) entry which is preliminary data.</text>
</comment>
<protein>
    <submittedName>
        <fullName evidence="2">Uncharacterized protein</fullName>
    </submittedName>
</protein>
<evidence type="ECO:0000313" key="3">
    <source>
        <dbReference type="Proteomes" id="UP000298416"/>
    </source>
</evidence>
<feature type="compositionally biased region" description="Basic and acidic residues" evidence="1">
    <location>
        <begin position="71"/>
        <end position="80"/>
    </location>
</feature>
<proteinExistence type="predicted"/>
<keyword evidence="3" id="KW-1185">Reference proteome</keyword>
<name>A0A8X8XDN1_SALSN</name>
<evidence type="ECO:0000313" key="2">
    <source>
        <dbReference type="EMBL" id="KAG6409681.1"/>
    </source>
</evidence>
<feature type="region of interest" description="Disordered" evidence="1">
    <location>
        <begin position="59"/>
        <end position="91"/>
    </location>
</feature>
<dbReference type="PANTHER" id="PTHR32176">
    <property type="entry name" value="XYLOSE ISOMERASE"/>
    <property type="match status" value="1"/>
</dbReference>
<reference evidence="2" key="2">
    <citation type="submission" date="2020-08" db="EMBL/GenBank/DDBJ databases">
        <title>Plant Genome Project.</title>
        <authorList>
            <person name="Zhang R.-G."/>
        </authorList>
    </citation>
    <scope>NUCLEOTIDE SEQUENCE</scope>
    <source>
        <strain evidence="2">Huo1</strain>
        <tissue evidence="2">Leaf</tissue>
    </source>
</reference>
<accession>A0A8X8XDN1</accession>
<evidence type="ECO:0000256" key="1">
    <source>
        <dbReference type="SAM" id="MobiDB-lite"/>
    </source>
</evidence>